<dbReference type="InterPro" id="IPR013700">
    <property type="entry name" value="AflR"/>
</dbReference>
<evidence type="ECO:0000256" key="5">
    <source>
        <dbReference type="ARBA" id="ARBA00023242"/>
    </source>
</evidence>
<dbReference type="InterPro" id="IPR036864">
    <property type="entry name" value="Zn2-C6_fun-type_DNA-bd_sf"/>
</dbReference>
<feature type="domain" description="Zn(2)-C6 fungal-type" evidence="7">
    <location>
        <begin position="23"/>
        <end position="53"/>
    </location>
</feature>
<protein>
    <recommendedName>
        <fullName evidence="7">Zn(2)-C6 fungal-type domain-containing protein</fullName>
    </recommendedName>
</protein>
<dbReference type="Pfam" id="PF08493">
    <property type="entry name" value="AflR"/>
    <property type="match status" value="1"/>
</dbReference>
<dbReference type="PANTHER" id="PTHR31069:SF31">
    <property type="entry name" value="MONODICTYPHENONE CLUSTER TRANSCRIPTION FACTOR-RELATED"/>
    <property type="match status" value="1"/>
</dbReference>
<evidence type="ECO:0000259" key="7">
    <source>
        <dbReference type="PROSITE" id="PS50048"/>
    </source>
</evidence>
<keyword evidence="3" id="KW-0238">DNA-binding</keyword>
<dbReference type="SMART" id="SM00066">
    <property type="entry name" value="GAL4"/>
    <property type="match status" value="1"/>
</dbReference>
<gene>
    <name evidence="8" type="ORF">P154DRAFT_411522</name>
</gene>
<dbReference type="PROSITE" id="PS00463">
    <property type="entry name" value="ZN2_CY6_FUNGAL_1"/>
    <property type="match status" value="1"/>
</dbReference>
<dbReference type="GO" id="GO:0003677">
    <property type="term" value="F:DNA binding"/>
    <property type="evidence" value="ECO:0007669"/>
    <property type="project" value="UniProtKB-KW"/>
</dbReference>
<evidence type="ECO:0000313" key="9">
    <source>
        <dbReference type="Proteomes" id="UP000799779"/>
    </source>
</evidence>
<dbReference type="CDD" id="cd00067">
    <property type="entry name" value="GAL4"/>
    <property type="match status" value="1"/>
</dbReference>
<dbReference type="Pfam" id="PF00172">
    <property type="entry name" value="Zn_clus"/>
    <property type="match status" value="1"/>
</dbReference>
<evidence type="ECO:0000256" key="2">
    <source>
        <dbReference type="ARBA" id="ARBA00023015"/>
    </source>
</evidence>
<name>A0A6A5X0J1_9PLEO</name>
<dbReference type="GO" id="GO:0008270">
    <property type="term" value="F:zinc ion binding"/>
    <property type="evidence" value="ECO:0007669"/>
    <property type="project" value="InterPro"/>
</dbReference>
<keyword evidence="5" id="KW-0539">Nucleus</keyword>
<feature type="non-terminal residue" evidence="8">
    <location>
        <position position="462"/>
    </location>
</feature>
<dbReference type="GO" id="GO:0045122">
    <property type="term" value="P:aflatoxin biosynthetic process"/>
    <property type="evidence" value="ECO:0007669"/>
    <property type="project" value="InterPro"/>
</dbReference>
<evidence type="ECO:0000256" key="1">
    <source>
        <dbReference type="ARBA" id="ARBA00022723"/>
    </source>
</evidence>
<feature type="non-terminal residue" evidence="8">
    <location>
        <position position="1"/>
    </location>
</feature>
<organism evidence="8 9">
    <name type="scientific">Amniculicola lignicola CBS 123094</name>
    <dbReference type="NCBI Taxonomy" id="1392246"/>
    <lineage>
        <taxon>Eukaryota</taxon>
        <taxon>Fungi</taxon>
        <taxon>Dikarya</taxon>
        <taxon>Ascomycota</taxon>
        <taxon>Pezizomycotina</taxon>
        <taxon>Dothideomycetes</taxon>
        <taxon>Pleosporomycetidae</taxon>
        <taxon>Pleosporales</taxon>
        <taxon>Amniculicolaceae</taxon>
        <taxon>Amniculicola</taxon>
    </lineage>
</organism>
<feature type="region of interest" description="Disordered" evidence="6">
    <location>
        <begin position="225"/>
        <end position="246"/>
    </location>
</feature>
<dbReference type="Proteomes" id="UP000799779">
    <property type="component" value="Unassembled WGS sequence"/>
</dbReference>
<feature type="region of interest" description="Disordered" evidence="6">
    <location>
        <begin position="334"/>
        <end position="362"/>
    </location>
</feature>
<dbReference type="OrthoDB" id="2328572at2759"/>
<dbReference type="PROSITE" id="PS50048">
    <property type="entry name" value="ZN2_CY6_FUNGAL_2"/>
    <property type="match status" value="1"/>
</dbReference>
<dbReference type="Gene3D" id="4.10.240.10">
    <property type="entry name" value="Zn(2)-C6 fungal-type DNA-binding domain"/>
    <property type="match status" value="1"/>
</dbReference>
<feature type="compositionally biased region" description="Basic residues" evidence="6">
    <location>
        <begin position="56"/>
        <end position="67"/>
    </location>
</feature>
<sequence>TTTPTSAPTFSKKPDRKLKLRASCDSCAASKVKCSKEHPICQRCSASGSNCIYGVSRKHGKPGRTRKRNPDGTPFIKASKQRPSPDGSEFGKFRVRAETILPNAYLTPEPEQIDYSSTPEWPATPEFDYSMTPESMSLYSDPDYVFMDDLIMGGSQSSMDSYRSQSMDSYVSNESVESEPSFTNPFTKKEPVVGLGLSLPQDYRMLKDYVGGAIVQPMAYTNPTPSYYPPQLQSPAQSPKGSLSPLQNPIPLPQTHSCSTLAQTTLSSLSLPQTSGETKTLEVILSTAKTATDNLLQLLSCPCSSEPHHAMLYSSIAAKILTWYQIAAGLHPTSATPSHTSPPLASTQSRSSSHSSHSSLSSVSSFSSTSTSSSSYNPSNTLQPPAIQISGYEYEPVDQDALLRQIVLSELEKCNGLVETLASWRGKGTRDGEQAEFLYDAMGTWLKGEVWRTVKDIEGAGV</sequence>
<proteinExistence type="predicted"/>
<keyword evidence="1" id="KW-0479">Metal-binding</keyword>
<reference evidence="8" key="1">
    <citation type="journal article" date="2020" name="Stud. Mycol.">
        <title>101 Dothideomycetes genomes: a test case for predicting lifestyles and emergence of pathogens.</title>
        <authorList>
            <person name="Haridas S."/>
            <person name="Albert R."/>
            <person name="Binder M."/>
            <person name="Bloem J."/>
            <person name="Labutti K."/>
            <person name="Salamov A."/>
            <person name="Andreopoulos B."/>
            <person name="Baker S."/>
            <person name="Barry K."/>
            <person name="Bills G."/>
            <person name="Bluhm B."/>
            <person name="Cannon C."/>
            <person name="Castanera R."/>
            <person name="Culley D."/>
            <person name="Daum C."/>
            <person name="Ezra D."/>
            <person name="Gonzalez J."/>
            <person name="Henrissat B."/>
            <person name="Kuo A."/>
            <person name="Liang C."/>
            <person name="Lipzen A."/>
            <person name="Lutzoni F."/>
            <person name="Magnuson J."/>
            <person name="Mondo S."/>
            <person name="Nolan M."/>
            <person name="Ohm R."/>
            <person name="Pangilinan J."/>
            <person name="Park H.-J."/>
            <person name="Ramirez L."/>
            <person name="Alfaro M."/>
            <person name="Sun H."/>
            <person name="Tritt A."/>
            <person name="Yoshinaga Y."/>
            <person name="Zwiers L.-H."/>
            <person name="Turgeon B."/>
            <person name="Goodwin S."/>
            <person name="Spatafora J."/>
            <person name="Crous P."/>
            <person name="Grigoriev I."/>
        </authorList>
    </citation>
    <scope>NUCLEOTIDE SEQUENCE</scope>
    <source>
        <strain evidence="8">CBS 123094</strain>
    </source>
</reference>
<dbReference type="SUPFAM" id="SSF57701">
    <property type="entry name" value="Zn2/Cys6 DNA-binding domain"/>
    <property type="match status" value="1"/>
</dbReference>
<dbReference type="PANTHER" id="PTHR31069">
    <property type="entry name" value="OLEATE-ACTIVATED TRANSCRIPTION FACTOR 1-RELATED"/>
    <property type="match status" value="1"/>
</dbReference>
<dbReference type="GO" id="GO:0005634">
    <property type="term" value="C:nucleus"/>
    <property type="evidence" value="ECO:0007669"/>
    <property type="project" value="InterPro"/>
</dbReference>
<keyword evidence="2" id="KW-0805">Transcription regulation</keyword>
<dbReference type="AlphaFoldDB" id="A0A6A5X0J1"/>
<keyword evidence="9" id="KW-1185">Reference proteome</keyword>
<dbReference type="EMBL" id="ML977559">
    <property type="protein sequence ID" value="KAF2006709.1"/>
    <property type="molecule type" value="Genomic_DNA"/>
</dbReference>
<feature type="region of interest" description="Disordered" evidence="6">
    <location>
        <begin position="55"/>
        <end position="90"/>
    </location>
</feature>
<dbReference type="PRINTS" id="PR00755">
    <property type="entry name" value="AFLATOXINBRP"/>
</dbReference>
<dbReference type="GO" id="GO:0000981">
    <property type="term" value="F:DNA-binding transcription factor activity, RNA polymerase II-specific"/>
    <property type="evidence" value="ECO:0007669"/>
    <property type="project" value="InterPro"/>
</dbReference>
<evidence type="ECO:0000256" key="4">
    <source>
        <dbReference type="ARBA" id="ARBA00023163"/>
    </source>
</evidence>
<evidence type="ECO:0000256" key="3">
    <source>
        <dbReference type="ARBA" id="ARBA00023125"/>
    </source>
</evidence>
<dbReference type="InterPro" id="IPR001138">
    <property type="entry name" value="Zn2Cys6_DnaBD"/>
</dbReference>
<evidence type="ECO:0000313" key="8">
    <source>
        <dbReference type="EMBL" id="KAF2006709.1"/>
    </source>
</evidence>
<dbReference type="InterPro" id="IPR050675">
    <property type="entry name" value="OAF3"/>
</dbReference>
<accession>A0A6A5X0J1</accession>
<evidence type="ECO:0000256" key="6">
    <source>
        <dbReference type="SAM" id="MobiDB-lite"/>
    </source>
</evidence>
<keyword evidence="4" id="KW-0804">Transcription</keyword>